<sequence length="227" mass="24744">MGVEEECTLHPITDTIINLIAGAAGGVACVLSGQPFEAVKVKMLRDLPAGLTSGWQQRISVLALSSPPSPHSPCVWLRAYKMQSGLFVCYCVLLLFLFNALSGSLASVLSSLVLCPTDCEMRMVGKTPLASHISTWSVARDILKTDGPQGLFQGMTSTWLREVPGYFLFFGGYEICRIRYHEAVVPRVPALYCGLTPTVLRAFSSNGALILAYEWTRRTLINHTSTA</sequence>
<keyword evidence="5" id="KW-0677">Repeat</keyword>
<feature type="transmembrane region" description="Helical" evidence="11">
    <location>
        <begin position="87"/>
        <end position="114"/>
    </location>
</feature>
<dbReference type="Pfam" id="PF00153">
    <property type="entry name" value="Mito_carr"/>
    <property type="match status" value="1"/>
</dbReference>
<evidence type="ECO:0000256" key="8">
    <source>
        <dbReference type="ARBA" id="ARBA00023136"/>
    </source>
</evidence>
<dbReference type="Ensembl" id="ENSOMYT00000111845.2">
    <property type="protein sequence ID" value="ENSOMYP00000103135.1"/>
    <property type="gene ID" value="ENSOMYG00000046417.2"/>
</dbReference>
<dbReference type="AlphaFoldDB" id="A0A8C7UWI9"/>
<evidence type="ECO:0000256" key="4">
    <source>
        <dbReference type="ARBA" id="ARBA00022692"/>
    </source>
</evidence>
<dbReference type="GeneTree" id="ENSGT00940000167446"/>
<evidence type="ECO:0000256" key="2">
    <source>
        <dbReference type="ARBA" id="ARBA00006375"/>
    </source>
</evidence>
<keyword evidence="7" id="KW-0496">Mitochondrion</keyword>
<evidence type="ECO:0000256" key="3">
    <source>
        <dbReference type="ARBA" id="ARBA00022448"/>
    </source>
</evidence>
<reference evidence="12" key="1">
    <citation type="submission" date="2020-07" db="EMBL/GenBank/DDBJ databases">
        <title>A long reads based de novo assembly of the rainbow trout Arlee double haploid line genome.</title>
        <authorList>
            <person name="Gao G."/>
            <person name="Palti Y."/>
        </authorList>
    </citation>
    <scope>NUCLEOTIDE SEQUENCE [LARGE SCALE GENOMIC DNA]</scope>
</reference>
<evidence type="ECO:0000256" key="1">
    <source>
        <dbReference type="ARBA" id="ARBA00004225"/>
    </source>
</evidence>
<keyword evidence="13" id="KW-1185">Reference proteome</keyword>
<dbReference type="GO" id="GO:0031966">
    <property type="term" value="C:mitochondrial membrane"/>
    <property type="evidence" value="ECO:0007669"/>
    <property type="project" value="UniProtKB-SubCell"/>
</dbReference>
<dbReference type="InterPro" id="IPR018108">
    <property type="entry name" value="MCP_transmembrane"/>
</dbReference>
<reference evidence="12" key="3">
    <citation type="submission" date="2025-09" db="UniProtKB">
        <authorList>
            <consortium name="Ensembl"/>
        </authorList>
    </citation>
    <scope>IDENTIFICATION</scope>
</reference>
<evidence type="ECO:0000256" key="11">
    <source>
        <dbReference type="SAM" id="Phobius"/>
    </source>
</evidence>
<evidence type="ECO:0000256" key="5">
    <source>
        <dbReference type="ARBA" id="ARBA00022737"/>
    </source>
</evidence>
<evidence type="ECO:0000256" key="10">
    <source>
        <dbReference type="RuleBase" id="RU000488"/>
    </source>
</evidence>
<organism evidence="12 13">
    <name type="scientific">Oncorhynchus mykiss</name>
    <name type="common">Rainbow trout</name>
    <name type="synonym">Salmo gairdneri</name>
    <dbReference type="NCBI Taxonomy" id="8022"/>
    <lineage>
        <taxon>Eukaryota</taxon>
        <taxon>Metazoa</taxon>
        <taxon>Chordata</taxon>
        <taxon>Craniata</taxon>
        <taxon>Vertebrata</taxon>
        <taxon>Euteleostomi</taxon>
        <taxon>Actinopterygii</taxon>
        <taxon>Neopterygii</taxon>
        <taxon>Teleostei</taxon>
        <taxon>Protacanthopterygii</taxon>
        <taxon>Salmoniformes</taxon>
        <taxon>Salmonidae</taxon>
        <taxon>Salmoninae</taxon>
        <taxon>Oncorhynchus</taxon>
    </lineage>
</organism>
<dbReference type="PANTHER" id="PTHR45624:SF11">
    <property type="entry name" value="MITOCHONDRIAL ORNITHINE TRANSPORTER 1-LIKE"/>
    <property type="match status" value="1"/>
</dbReference>
<evidence type="ECO:0000256" key="6">
    <source>
        <dbReference type="ARBA" id="ARBA00022989"/>
    </source>
</evidence>
<evidence type="ECO:0000256" key="7">
    <source>
        <dbReference type="ARBA" id="ARBA00023128"/>
    </source>
</evidence>
<comment type="subcellular location">
    <subcellularLocation>
        <location evidence="1">Mitochondrion membrane</location>
        <topology evidence="1">Multi-pass membrane protein</topology>
    </subcellularLocation>
</comment>
<keyword evidence="4 9" id="KW-0812">Transmembrane</keyword>
<keyword evidence="3 10" id="KW-0813">Transport</keyword>
<dbReference type="GO" id="GO:1990575">
    <property type="term" value="P:mitochondrial L-ornithine transmembrane transport"/>
    <property type="evidence" value="ECO:0007669"/>
    <property type="project" value="TreeGrafter"/>
</dbReference>
<accession>A0A8C7UWI9</accession>
<dbReference type="Gene3D" id="1.50.40.10">
    <property type="entry name" value="Mitochondrial carrier domain"/>
    <property type="match status" value="1"/>
</dbReference>
<feature type="repeat" description="Solcar" evidence="9">
    <location>
        <begin position="94"/>
        <end position="179"/>
    </location>
</feature>
<dbReference type="InterPro" id="IPR023395">
    <property type="entry name" value="MCP_dom_sf"/>
</dbReference>
<dbReference type="PROSITE" id="PS50920">
    <property type="entry name" value="SOLCAR"/>
    <property type="match status" value="1"/>
</dbReference>
<dbReference type="SUPFAM" id="SSF103506">
    <property type="entry name" value="Mitochondrial carrier"/>
    <property type="match status" value="1"/>
</dbReference>
<dbReference type="GO" id="GO:0000064">
    <property type="term" value="F:L-ornithine transmembrane transporter activity"/>
    <property type="evidence" value="ECO:0007669"/>
    <property type="project" value="TreeGrafter"/>
</dbReference>
<evidence type="ECO:0000256" key="9">
    <source>
        <dbReference type="PROSITE-ProRule" id="PRU00282"/>
    </source>
</evidence>
<dbReference type="InterPro" id="IPR050567">
    <property type="entry name" value="Mitochondrial_Carrier"/>
</dbReference>
<name>A0A8C7UWI9_ONCMY</name>
<dbReference type="Proteomes" id="UP000694395">
    <property type="component" value="Chromosome 10"/>
</dbReference>
<reference evidence="12" key="2">
    <citation type="submission" date="2025-08" db="UniProtKB">
        <authorList>
            <consortium name="Ensembl"/>
        </authorList>
    </citation>
    <scope>IDENTIFICATION</scope>
</reference>
<keyword evidence="6 11" id="KW-1133">Transmembrane helix</keyword>
<comment type="similarity">
    <text evidence="2 10">Belongs to the mitochondrial carrier (TC 2.A.29) family.</text>
</comment>
<keyword evidence="8 9" id="KW-0472">Membrane</keyword>
<evidence type="ECO:0000313" key="12">
    <source>
        <dbReference type="Ensembl" id="ENSOMYP00000103135.1"/>
    </source>
</evidence>
<dbReference type="PANTHER" id="PTHR45624">
    <property type="entry name" value="MITOCHONDRIAL BASIC AMINO ACIDS TRANSPORTER-RELATED"/>
    <property type="match status" value="1"/>
</dbReference>
<protein>
    <submittedName>
        <fullName evidence="12">Uncharacterized protein</fullName>
    </submittedName>
</protein>
<proteinExistence type="inferred from homology"/>
<evidence type="ECO:0000313" key="13">
    <source>
        <dbReference type="Proteomes" id="UP000694395"/>
    </source>
</evidence>